<evidence type="ECO:0000313" key="4">
    <source>
        <dbReference type="Proteomes" id="UP001149074"/>
    </source>
</evidence>
<feature type="transmembrane region" description="Helical" evidence="1">
    <location>
        <begin position="304"/>
        <end position="324"/>
    </location>
</feature>
<name>A0A9W9FZZ4_9EURO</name>
<sequence length="479" mass="53835">MLRTQAMYSLKSSWVSSALNLLMLVDGVQARFPTPLKDAGAQLKTDDDTVTFDPLGVAAVLGNPRADKSAVRLYTHYGRSLFLWPHFTMLGGTLPPMQMLVEHLTATFKHIHPAIKTCAKDTTPLAVRSDVSGNVFSQLPLNQNNFWLNDVVAFRTSENPAHDFAIVLVDGDDKSDEQRKSEVQLRIGGFWWRFGKWSLDLLSLINGSMLLVGMVFSVLTADIWGFTLFVIYICHWLASVLISLFAMVDTHEPKIKKDKTWKYAVYEREEGGTVIFKGYQETLERWARSTWEYKPSWKKECLHWLWVLTGTLSGIASCACMVNMRSDLQLGFLAVLIYSSLAEIVATRIGRTLQEKAHGEISKAEVLNKPSRTAAIIHATLGVIPGCRLTGLNWIEMRLLPAWPLFRDMQDLLKEIGVMQENGMILAGEYGPPDPPVNTVCTSFVDEYKGDPLHGLAKRIRDEIIGTLYPQYCEMGSEK</sequence>
<accession>A0A9W9FZZ4</accession>
<reference evidence="3" key="2">
    <citation type="journal article" date="2023" name="IMA Fungus">
        <title>Comparative genomic study of the Penicillium genus elucidates a diverse pangenome and 15 lateral gene transfer events.</title>
        <authorList>
            <person name="Petersen C."/>
            <person name="Sorensen T."/>
            <person name="Nielsen M.R."/>
            <person name="Sondergaard T.E."/>
            <person name="Sorensen J.L."/>
            <person name="Fitzpatrick D.A."/>
            <person name="Frisvad J.C."/>
            <person name="Nielsen K.L."/>
        </authorList>
    </citation>
    <scope>NUCLEOTIDE SEQUENCE</scope>
    <source>
        <strain evidence="3">IBT 30761</strain>
    </source>
</reference>
<proteinExistence type="predicted"/>
<dbReference type="EMBL" id="JAPQKI010000003">
    <property type="protein sequence ID" value="KAJ5109570.1"/>
    <property type="molecule type" value="Genomic_DNA"/>
</dbReference>
<evidence type="ECO:0000256" key="2">
    <source>
        <dbReference type="SAM" id="SignalP"/>
    </source>
</evidence>
<feature type="transmembrane region" description="Helical" evidence="1">
    <location>
        <begin position="226"/>
        <end position="248"/>
    </location>
</feature>
<gene>
    <name evidence="3" type="ORF">N7532_002215</name>
</gene>
<organism evidence="3 4">
    <name type="scientific">Penicillium argentinense</name>
    <dbReference type="NCBI Taxonomy" id="1131581"/>
    <lineage>
        <taxon>Eukaryota</taxon>
        <taxon>Fungi</taxon>
        <taxon>Dikarya</taxon>
        <taxon>Ascomycota</taxon>
        <taxon>Pezizomycotina</taxon>
        <taxon>Eurotiomycetes</taxon>
        <taxon>Eurotiomycetidae</taxon>
        <taxon>Eurotiales</taxon>
        <taxon>Aspergillaceae</taxon>
        <taxon>Penicillium</taxon>
    </lineage>
</organism>
<dbReference type="AlphaFoldDB" id="A0A9W9FZZ4"/>
<dbReference type="OrthoDB" id="5381783at2759"/>
<evidence type="ECO:0000313" key="3">
    <source>
        <dbReference type="EMBL" id="KAJ5109570.1"/>
    </source>
</evidence>
<keyword evidence="2" id="KW-0732">Signal</keyword>
<reference evidence="3" key="1">
    <citation type="submission" date="2022-11" db="EMBL/GenBank/DDBJ databases">
        <authorList>
            <person name="Petersen C."/>
        </authorList>
    </citation>
    <scope>NUCLEOTIDE SEQUENCE</scope>
    <source>
        <strain evidence="3">IBT 30761</strain>
    </source>
</reference>
<feature type="transmembrane region" description="Helical" evidence="1">
    <location>
        <begin position="330"/>
        <end position="349"/>
    </location>
</feature>
<keyword evidence="4" id="KW-1185">Reference proteome</keyword>
<keyword evidence="1" id="KW-1133">Transmembrane helix</keyword>
<comment type="caution">
    <text evidence="3">The sequence shown here is derived from an EMBL/GenBank/DDBJ whole genome shotgun (WGS) entry which is preliminary data.</text>
</comment>
<dbReference type="GeneID" id="81353688"/>
<dbReference type="Proteomes" id="UP001149074">
    <property type="component" value="Unassembled WGS sequence"/>
</dbReference>
<keyword evidence="1" id="KW-0812">Transmembrane</keyword>
<dbReference type="RefSeq" id="XP_056477681.1">
    <property type="nucleotide sequence ID" value="XM_056614709.1"/>
</dbReference>
<feature type="chain" id="PRO_5040816765" description="Reticulon-like protein" evidence="2">
    <location>
        <begin position="31"/>
        <end position="479"/>
    </location>
</feature>
<protein>
    <recommendedName>
        <fullName evidence="5">Reticulon-like protein</fullName>
    </recommendedName>
</protein>
<feature type="transmembrane region" description="Helical" evidence="1">
    <location>
        <begin position="201"/>
        <end position="220"/>
    </location>
</feature>
<evidence type="ECO:0008006" key="5">
    <source>
        <dbReference type="Google" id="ProtNLM"/>
    </source>
</evidence>
<feature type="signal peptide" evidence="2">
    <location>
        <begin position="1"/>
        <end position="30"/>
    </location>
</feature>
<keyword evidence="1" id="KW-0472">Membrane</keyword>
<evidence type="ECO:0000256" key="1">
    <source>
        <dbReference type="SAM" id="Phobius"/>
    </source>
</evidence>